<keyword evidence="5" id="KW-0067">ATP-binding</keyword>
<dbReference type="PROSITE" id="PS50893">
    <property type="entry name" value="ABC_TRANSPORTER_2"/>
    <property type="match status" value="1"/>
</dbReference>
<keyword evidence="6 9" id="KW-1133">Transmembrane helix</keyword>
<sequence>MIDIFEDIETAITVQTLNVPTMEGLGIEPMTPSSPEMILKRRRQMESSKSPMLKKRGHHDSESCSKISEKSESASQIFQGKNPIKISWSDLKYTVQPRGKNPQGQPKQILKGVTGFAIPGETCFIMGASGAGKTTLLNILSQRTKCLNSGKIEGAVTVNDSIDLTMDLFGKFGAYVMQDDILYAFFTPRESLTFSARMRLNKPIKEQDARVEELLKDLGLVQVANTPVGSAVRKTISGGERKRVSIGVELITDPSIIMLDEPTSGLDSFKSLQMIKLLRKIARSGKTVISSIHSPNSEGFMLFDKLILLADGYIIYQGEAKLSHEYFCSIGFECPPYSNPADYFMKAFSVQYPLKDNDLLKIEHLKSSYNERMAEAIIKENHDCQLMHPDLNMEEVRISFFGQLKLLINRDMKKITRDSKFFKARYIQNFYVACLMTLIYHNRPDMTIKNNQTSLLGALYFICQNYTIQNCTAALLIFSVERRIFLREYAENLYGAFPYYASKIIIEAPLQMIMALTTTSIVYFGIGLRAEPECFFAFFFTLMNLIFYAASLGYLFGTIFTAPGSSNLVSSQILMPLNILGGFYSNVKLIPVWFSWLQYISPVRYALESLVQNEFGDFSKDDSKVPNPLVYLGYDIGYGQCIACLIGLSITFRIISFFLFKRYSDKNK</sequence>
<evidence type="ECO:0000256" key="2">
    <source>
        <dbReference type="ARBA" id="ARBA00022448"/>
    </source>
</evidence>
<dbReference type="GO" id="GO:0005524">
    <property type="term" value="F:ATP binding"/>
    <property type="evidence" value="ECO:0007669"/>
    <property type="project" value="UniProtKB-KW"/>
</dbReference>
<dbReference type="InterPro" id="IPR043926">
    <property type="entry name" value="ABCG_dom"/>
</dbReference>
<keyword evidence="12" id="KW-1185">Reference proteome</keyword>
<feature type="transmembrane region" description="Helical" evidence="9">
    <location>
        <begin position="508"/>
        <end position="528"/>
    </location>
</feature>
<dbReference type="Gene3D" id="3.40.50.300">
    <property type="entry name" value="P-loop containing nucleotide triphosphate hydrolases"/>
    <property type="match status" value="1"/>
</dbReference>
<feature type="transmembrane region" description="Helical" evidence="9">
    <location>
        <begin position="636"/>
        <end position="660"/>
    </location>
</feature>
<dbReference type="InParanoid" id="A0A078B8R2"/>
<keyword evidence="7 9" id="KW-0472">Membrane</keyword>
<organism evidence="11 12">
    <name type="scientific">Stylonychia lemnae</name>
    <name type="common">Ciliate</name>
    <dbReference type="NCBI Taxonomy" id="5949"/>
    <lineage>
        <taxon>Eukaryota</taxon>
        <taxon>Sar</taxon>
        <taxon>Alveolata</taxon>
        <taxon>Ciliophora</taxon>
        <taxon>Intramacronucleata</taxon>
        <taxon>Spirotrichea</taxon>
        <taxon>Stichotrichia</taxon>
        <taxon>Sporadotrichida</taxon>
        <taxon>Oxytrichidae</taxon>
        <taxon>Stylonychinae</taxon>
        <taxon>Stylonychia</taxon>
    </lineage>
</organism>
<dbReference type="GO" id="GO:0016887">
    <property type="term" value="F:ATP hydrolysis activity"/>
    <property type="evidence" value="ECO:0007669"/>
    <property type="project" value="InterPro"/>
</dbReference>
<dbReference type="Pfam" id="PF00005">
    <property type="entry name" value="ABC_tran"/>
    <property type="match status" value="1"/>
</dbReference>
<dbReference type="InterPro" id="IPR027417">
    <property type="entry name" value="P-loop_NTPase"/>
</dbReference>
<evidence type="ECO:0000313" key="11">
    <source>
        <dbReference type="EMBL" id="CDW89923.1"/>
    </source>
</evidence>
<dbReference type="SMART" id="SM00382">
    <property type="entry name" value="AAA"/>
    <property type="match status" value="1"/>
</dbReference>
<evidence type="ECO:0000256" key="5">
    <source>
        <dbReference type="ARBA" id="ARBA00022840"/>
    </source>
</evidence>
<proteinExistence type="predicted"/>
<dbReference type="EMBL" id="CCKQ01017988">
    <property type="protein sequence ID" value="CDW89923.1"/>
    <property type="molecule type" value="Genomic_DNA"/>
</dbReference>
<feature type="domain" description="ABC transporter" evidence="10">
    <location>
        <begin position="86"/>
        <end position="336"/>
    </location>
</feature>
<dbReference type="PANTHER" id="PTHR48041">
    <property type="entry name" value="ABC TRANSPORTER G FAMILY MEMBER 28"/>
    <property type="match status" value="1"/>
</dbReference>
<dbReference type="Pfam" id="PF01061">
    <property type="entry name" value="ABC2_membrane"/>
    <property type="match status" value="1"/>
</dbReference>
<evidence type="ECO:0000256" key="3">
    <source>
        <dbReference type="ARBA" id="ARBA00022692"/>
    </source>
</evidence>
<evidence type="ECO:0000256" key="8">
    <source>
        <dbReference type="SAM" id="MobiDB-lite"/>
    </source>
</evidence>
<dbReference type="InterPro" id="IPR013525">
    <property type="entry name" value="ABC2_TM"/>
</dbReference>
<dbReference type="CDD" id="cd03213">
    <property type="entry name" value="ABCG_EPDR"/>
    <property type="match status" value="1"/>
</dbReference>
<dbReference type="InterPro" id="IPR003439">
    <property type="entry name" value="ABC_transporter-like_ATP-bd"/>
</dbReference>
<feature type="transmembrane region" description="Helical" evidence="9">
    <location>
        <begin position="535"/>
        <end position="556"/>
    </location>
</feature>
<dbReference type="InterPro" id="IPR003593">
    <property type="entry name" value="AAA+_ATPase"/>
</dbReference>
<evidence type="ECO:0000256" key="9">
    <source>
        <dbReference type="SAM" id="Phobius"/>
    </source>
</evidence>
<dbReference type="InterPro" id="IPR017871">
    <property type="entry name" value="ABC_transporter-like_CS"/>
</dbReference>
<dbReference type="PROSITE" id="PS00211">
    <property type="entry name" value="ABC_TRANSPORTER_1"/>
    <property type="match status" value="1"/>
</dbReference>
<protein>
    <submittedName>
        <fullName evidence="11">Abc transporter family protein</fullName>
    </submittedName>
</protein>
<evidence type="ECO:0000256" key="1">
    <source>
        <dbReference type="ARBA" id="ARBA00004141"/>
    </source>
</evidence>
<name>A0A078B8R2_STYLE</name>
<keyword evidence="2" id="KW-0813">Transport</keyword>
<dbReference type="GO" id="GO:0140359">
    <property type="term" value="F:ABC-type transporter activity"/>
    <property type="evidence" value="ECO:0007669"/>
    <property type="project" value="InterPro"/>
</dbReference>
<dbReference type="Proteomes" id="UP000039865">
    <property type="component" value="Unassembled WGS sequence"/>
</dbReference>
<dbReference type="AlphaFoldDB" id="A0A078B8R2"/>
<dbReference type="SUPFAM" id="SSF52540">
    <property type="entry name" value="P-loop containing nucleoside triphosphate hydrolases"/>
    <property type="match status" value="1"/>
</dbReference>
<dbReference type="OMA" id="HRVIYLA"/>
<comment type="subcellular location">
    <subcellularLocation>
        <location evidence="1">Membrane</location>
        <topology evidence="1">Multi-pass membrane protein</topology>
    </subcellularLocation>
</comment>
<dbReference type="Pfam" id="PF19055">
    <property type="entry name" value="ABC2_membrane_7"/>
    <property type="match status" value="1"/>
</dbReference>
<evidence type="ECO:0000256" key="7">
    <source>
        <dbReference type="ARBA" id="ARBA00023136"/>
    </source>
</evidence>
<accession>A0A078B8R2</accession>
<evidence type="ECO:0000259" key="10">
    <source>
        <dbReference type="PROSITE" id="PS50893"/>
    </source>
</evidence>
<feature type="compositionally biased region" description="Basic and acidic residues" evidence="8">
    <location>
        <begin position="59"/>
        <end position="72"/>
    </location>
</feature>
<dbReference type="OrthoDB" id="184675at2759"/>
<keyword evidence="3 9" id="KW-0812">Transmembrane</keyword>
<reference evidence="11 12" key="1">
    <citation type="submission" date="2014-06" db="EMBL/GenBank/DDBJ databases">
        <authorList>
            <person name="Swart Estienne"/>
        </authorList>
    </citation>
    <scope>NUCLEOTIDE SEQUENCE [LARGE SCALE GENOMIC DNA]</scope>
    <source>
        <strain evidence="11 12">130c</strain>
    </source>
</reference>
<dbReference type="GO" id="GO:0016020">
    <property type="term" value="C:membrane"/>
    <property type="evidence" value="ECO:0007669"/>
    <property type="project" value="UniProtKB-SubCell"/>
</dbReference>
<dbReference type="PANTHER" id="PTHR48041:SF139">
    <property type="entry name" value="PROTEIN SCARLET"/>
    <property type="match status" value="1"/>
</dbReference>
<dbReference type="FunCoup" id="A0A078B8R2">
    <property type="interactions" value="3"/>
</dbReference>
<evidence type="ECO:0000313" key="12">
    <source>
        <dbReference type="Proteomes" id="UP000039865"/>
    </source>
</evidence>
<feature type="region of interest" description="Disordered" evidence="8">
    <location>
        <begin position="42"/>
        <end position="72"/>
    </location>
</feature>
<keyword evidence="4" id="KW-0547">Nucleotide-binding</keyword>
<evidence type="ECO:0000256" key="6">
    <source>
        <dbReference type="ARBA" id="ARBA00022989"/>
    </source>
</evidence>
<dbReference type="InterPro" id="IPR050352">
    <property type="entry name" value="ABCG_transporters"/>
</dbReference>
<evidence type="ECO:0000256" key="4">
    <source>
        <dbReference type="ARBA" id="ARBA00022741"/>
    </source>
</evidence>
<gene>
    <name evidence="11" type="primary">Contig10038.g10726</name>
    <name evidence="11" type="ORF">STYLEM_19063</name>
</gene>